<dbReference type="EMBL" id="KV429043">
    <property type="protein sequence ID" value="KZT71899.1"/>
    <property type="molecule type" value="Genomic_DNA"/>
</dbReference>
<name>A0A165SFB8_9APHY</name>
<feature type="transmembrane region" description="Helical" evidence="2">
    <location>
        <begin position="495"/>
        <end position="516"/>
    </location>
</feature>
<feature type="region of interest" description="Disordered" evidence="1">
    <location>
        <begin position="54"/>
        <end position="73"/>
    </location>
</feature>
<evidence type="ECO:0008006" key="5">
    <source>
        <dbReference type="Google" id="ProtNLM"/>
    </source>
</evidence>
<feature type="compositionally biased region" description="Polar residues" evidence="1">
    <location>
        <begin position="223"/>
        <end position="235"/>
    </location>
</feature>
<keyword evidence="2" id="KW-0472">Membrane</keyword>
<feature type="region of interest" description="Disordered" evidence="1">
    <location>
        <begin position="149"/>
        <end position="170"/>
    </location>
</feature>
<evidence type="ECO:0000313" key="3">
    <source>
        <dbReference type="EMBL" id="KZT71899.1"/>
    </source>
</evidence>
<feature type="compositionally biased region" description="Polar residues" evidence="1">
    <location>
        <begin position="109"/>
        <end position="128"/>
    </location>
</feature>
<sequence length="517" mass="55475">MTAYGFDYSFAPNMSSVFLDTNFFLPVPDSALNFALHGPASDVATDFGESSSYKQSYPSGFQTTPGDGQLPPFTPETFGAFLLELSKESTEPIPPPAGTPPAGDVTTDLGESSSYKQSDPSGFQTTPGDGQLPPFTVETFGAFLLELSKESTEPTSPPVAPRPTCSNLSPIGPAGDTATDFRESFSYKQPSHSGSQTMPTGGQLPPLTPETFGAFLLELSKESTTGTGKPTSQPVASRPACSKLSPIRPAGGVATNFQESSIYEQPDPRGIQTVSGSGQLPPLASETFGAFLSEISKESTISKEPTNTTGSLSRFTYVEFEQAPTTASITYHDTVGGQHPSTPPPKGNSRVHPHDASAALVKRKVSGRGRAVSGRVGVAPHTKSKRLRSMDMVYFCIACGKDYTRCGNLGAHLWRGRGPCGVLVLDYIRHTYRPQNEDEGEIDTWEKVRRYKILREFGRKKDGLRFSLVGCAPFAFVSVISVIVISLYISTMVDSFHVLFSWLPVSIPSLPVLVALI</sequence>
<feature type="region of interest" description="Disordered" evidence="1">
    <location>
        <begin position="89"/>
        <end position="131"/>
    </location>
</feature>
<keyword evidence="4" id="KW-1185">Reference proteome</keyword>
<evidence type="ECO:0000256" key="2">
    <source>
        <dbReference type="SAM" id="Phobius"/>
    </source>
</evidence>
<feature type="transmembrane region" description="Helical" evidence="2">
    <location>
        <begin position="464"/>
        <end position="489"/>
    </location>
</feature>
<keyword evidence="2" id="KW-0812">Transmembrane</keyword>
<feature type="region of interest" description="Disordered" evidence="1">
    <location>
        <begin position="223"/>
        <end position="248"/>
    </location>
</feature>
<protein>
    <recommendedName>
        <fullName evidence="5">C2H2-type domain-containing protein</fullName>
    </recommendedName>
</protein>
<dbReference type="AlphaFoldDB" id="A0A165SFB8"/>
<feature type="compositionally biased region" description="Polar residues" evidence="1">
    <location>
        <begin position="54"/>
        <end position="66"/>
    </location>
</feature>
<proteinExistence type="predicted"/>
<accession>A0A165SFB8</accession>
<organism evidence="3 4">
    <name type="scientific">Daedalea quercina L-15889</name>
    <dbReference type="NCBI Taxonomy" id="1314783"/>
    <lineage>
        <taxon>Eukaryota</taxon>
        <taxon>Fungi</taxon>
        <taxon>Dikarya</taxon>
        <taxon>Basidiomycota</taxon>
        <taxon>Agaricomycotina</taxon>
        <taxon>Agaricomycetes</taxon>
        <taxon>Polyporales</taxon>
        <taxon>Fomitopsis</taxon>
    </lineage>
</organism>
<reference evidence="3 4" key="1">
    <citation type="journal article" date="2016" name="Mol. Biol. Evol.">
        <title>Comparative Genomics of Early-Diverging Mushroom-Forming Fungi Provides Insights into the Origins of Lignocellulose Decay Capabilities.</title>
        <authorList>
            <person name="Nagy L.G."/>
            <person name="Riley R."/>
            <person name="Tritt A."/>
            <person name="Adam C."/>
            <person name="Daum C."/>
            <person name="Floudas D."/>
            <person name="Sun H."/>
            <person name="Yadav J.S."/>
            <person name="Pangilinan J."/>
            <person name="Larsson K.H."/>
            <person name="Matsuura K."/>
            <person name="Barry K."/>
            <person name="Labutti K."/>
            <person name="Kuo R."/>
            <person name="Ohm R.A."/>
            <person name="Bhattacharya S.S."/>
            <person name="Shirouzu T."/>
            <person name="Yoshinaga Y."/>
            <person name="Martin F.M."/>
            <person name="Grigoriev I.V."/>
            <person name="Hibbett D.S."/>
        </authorList>
    </citation>
    <scope>NUCLEOTIDE SEQUENCE [LARGE SCALE GENOMIC DNA]</scope>
    <source>
        <strain evidence="3 4">L-15889</strain>
    </source>
</reference>
<keyword evidence="2" id="KW-1133">Transmembrane helix</keyword>
<evidence type="ECO:0000256" key="1">
    <source>
        <dbReference type="SAM" id="MobiDB-lite"/>
    </source>
</evidence>
<feature type="region of interest" description="Disordered" evidence="1">
    <location>
        <begin position="334"/>
        <end position="355"/>
    </location>
</feature>
<gene>
    <name evidence="3" type="ORF">DAEQUDRAFT_809525</name>
</gene>
<dbReference type="Proteomes" id="UP000076727">
    <property type="component" value="Unassembled WGS sequence"/>
</dbReference>
<evidence type="ECO:0000313" key="4">
    <source>
        <dbReference type="Proteomes" id="UP000076727"/>
    </source>
</evidence>